<gene>
    <name evidence="1" type="ORF">IFDJLNFL_0442</name>
    <name evidence="2" type="ORF">MTDSW087_03183</name>
</gene>
<evidence type="ECO:0000313" key="1">
    <source>
        <dbReference type="EMBL" id="GJD54568.1"/>
    </source>
</evidence>
<evidence type="ECO:0000313" key="2">
    <source>
        <dbReference type="EMBL" id="VUF13480.1"/>
    </source>
</evidence>
<dbReference type="Proteomes" id="UP000401717">
    <property type="component" value="Unassembled WGS sequence"/>
</dbReference>
<dbReference type="RefSeq" id="WP_144765554.1">
    <property type="nucleotide sequence ID" value="NZ_BPQI01000009.1"/>
</dbReference>
<organism evidence="2 3">
    <name type="scientific">Methylobacterium dankookense</name>
    <dbReference type="NCBI Taxonomy" id="560405"/>
    <lineage>
        <taxon>Bacteria</taxon>
        <taxon>Pseudomonadati</taxon>
        <taxon>Pseudomonadota</taxon>
        <taxon>Alphaproteobacteria</taxon>
        <taxon>Hyphomicrobiales</taxon>
        <taxon>Methylobacteriaceae</taxon>
        <taxon>Methylobacterium</taxon>
    </lineage>
</organism>
<protein>
    <submittedName>
        <fullName evidence="2">Uncharacterized protein</fullName>
    </submittedName>
</protein>
<keyword evidence="4" id="KW-1185">Reference proteome</keyword>
<sequence length="92" mass="10295">MLWATRLFDLCQGSDIEELFADQYAASGRPKDMMLIEVRNEVGRRRLYVGAPDPELLSCYYGFASCLRRDLPKAPTLIAGNQAVFQAMFSAG</sequence>
<name>A0A564G0L8_9HYPH</name>
<dbReference type="AlphaFoldDB" id="A0A564G0L8"/>
<reference evidence="1" key="2">
    <citation type="journal article" date="2021" name="Front. Microbiol.">
        <title>Comprehensive Comparative Genomics and Phenotyping of Methylobacterium Species.</title>
        <authorList>
            <person name="Alessa O."/>
            <person name="Ogura Y."/>
            <person name="Fujitani Y."/>
            <person name="Takami H."/>
            <person name="Hayashi T."/>
            <person name="Sahin N."/>
            <person name="Tani A."/>
        </authorList>
    </citation>
    <scope>NUCLEOTIDE SEQUENCE</scope>
    <source>
        <strain evidence="1">DSM 22415</strain>
    </source>
</reference>
<dbReference type="EMBL" id="BPQI01000009">
    <property type="protein sequence ID" value="GJD54568.1"/>
    <property type="molecule type" value="Genomic_DNA"/>
</dbReference>
<reference evidence="2 3" key="1">
    <citation type="submission" date="2019-06" db="EMBL/GenBank/DDBJ databases">
        <authorList>
            <person name="Rodrigo-Torres L."/>
            <person name="Arahal R. D."/>
            <person name="Lucena T."/>
        </authorList>
    </citation>
    <scope>NUCLEOTIDE SEQUENCE [LARGE SCALE GENOMIC DNA]</scope>
    <source>
        <strain evidence="2 3">SW08-7</strain>
    </source>
</reference>
<dbReference type="EMBL" id="CABFVH010000020">
    <property type="protein sequence ID" value="VUF13480.1"/>
    <property type="molecule type" value="Genomic_DNA"/>
</dbReference>
<reference evidence="1" key="3">
    <citation type="submission" date="2021-08" db="EMBL/GenBank/DDBJ databases">
        <authorList>
            <person name="Tani A."/>
            <person name="Ola A."/>
            <person name="Ogura Y."/>
            <person name="Katsura K."/>
            <person name="Hayashi T."/>
        </authorList>
    </citation>
    <scope>NUCLEOTIDE SEQUENCE</scope>
    <source>
        <strain evidence="1">DSM 22415</strain>
    </source>
</reference>
<evidence type="ECO:0000313" key="4">
    <source>
        <dbReference type="Proteomes" id="UP001055303"/>
    </source>
</evidence>
<accession>A0A564G0L8</accession>
<dbReference type="Proteomes" id="UP001055303">
    <property type="component" value="Unassembled WGS sequence"/>
</dbReference>
<dbReference type="OrthoDB" id="7997964at2"/>
<proteinExistence type="predicted"/>
<evidence type="ECO:0000313" key="3">
    <source>
        <dbReference type="Proteomes" id="UP000401717"/>
    </source>
</evidence>